<dbReference type="InterPro" id="IPR004370">
    <property type="entry name" value="4-OT-like_dom"/>
</dbReference>
<dbReference type="Proteomes" id="UP000005744">
    <property type="component" value="Unassembled WGS sequence"/>
</dbReference>
<evidence type="ECO:0000313" key="4">
    <source>
        <dbReference type="EMBL" id="EIJ42808.1"/>
    </source>
</evidence>
<proteinExistence type="inferred from homology"/>
<dbReference type="HOGENOM" id="CLU_975439_0_0_6"/>
<reference evidence="4 5" key="1">
    <citation type="submission" date="2011-11" db="EMBL/GenBank/DDBJ databases">
        <title>Improved High-Quality Draft sequence of Beggiatoa alba B18lD.</title>
        <authorList>
            <consortium name="US DOE Joint Genome Institute"/>
            <person name="Lucas S."/>
            <person name="Han J."/>
            <person name="Lapidus A."/>
            <person name="Cheng J.-F."/>
            <person name="Goodwin L."/>
            <person name="Pitluck S."/>
            <person name="Peters L."/>
            <person name="Mikhailova N."/>
            <person name="Held B."/>
            <person name="Detter J.C."/>
            <person name="Han C."/>
            <person name="Tapia R."/>
            <person name="Land M."/>
            <person name="Hauser L."/>
            <person name="Kyrpides N."/>
            <person name="Ivanova N."/>
            <person name="Pagani I."/>
            <person name="Samuel K."/>
            <person name="Teske A."/>
            <person name="Mueller J."/>
            <person name="Woyke T."/>
        </authorList>
    </citation>
    <scope>NUCLEOTIDE SEQUENCE [LARGE SCALE GENOMIC DNA]</scope>
    <source>
        <strain evidence="4 5">B18LD</strain>
    </source>
</reference>
<comment type="similarity">
    <text evidence="1">Belongs to the 4-oxalocrotonate tautomerase family.</text>
</comment>
<dbReference type="Pfam" id="PF01361">
    <property type="entry name" value="Tautomerase"/>
    <property type="match status" value="2"/>
</dbReference>
<name>I3CGR5_9GAMM</name>
<evidence type="ECO:0000313" key="5">
    <source>
        <dbReference type="Proteomes" id="UP000005744"/>
    </source>
</evidence>
<dbReference type="InterPro" id="IPR016181">
    <property type="entry name" value="Acyl_CoA_acyltransferase"/>
</dbReference>
<dbReference type="eggNOG" id="COG0456">
    <property type="taxonomic scope" value="Bacteria"/>
</dbReference>
<keyword evidence="2" id="KW-0413">Isomerase</keyword>
<keyword evidence="5" id="KW-1185">Reference proteome</keyword>
<sequence length="285" mass="32161">MPYLQLKLASSLTPEQLTHLARTLTQLMADILHKDPQLTALSIEPLPNSHWFIHGELQHVGAHLQINITKGTNTDAEKAQMIQAAAELLQTVLNGQLPQATYIIIHEIDATAWGYDGLTQAQRKQTKLKAKIQPLPEPVHYEKTGIEGLPLIEPLWQQLNQLHLAESETFAPYYATLTFPTRQQALLNKAKQGQLLVQLAKYANQYIGYCVSTVTAGIGEIDSIFIEQTYRHLKVGETFLKQASDWMNNLKVETKRVTVYAGNESVLAFYAKYGFHKKYLILEQV</sequence>
<dbReference type="PANTHER" id="PTHR35530">
    <property type="entry name" value="TAUTOMERASE-RELATED"/>
    <property type="match status" value="1"/>
</dbReference>
<dbReference type="Pfam" id="PF00583">
    <property type="entry name" value="Acetyltransf_1"/>
    <property type="match status" value="1"/>
</dbReference>
<gene>
    <name evidence="4" type="ORF">BegalDRAFT_1936</name>
</gene>
<feature type="domain" description="N-acetyltransferase" evidence="3">
    <location>
        <begin position="150"/>
        <end position="285"/>
    </location>
</feature>
<dbReference type="STRING" id="395493.BegalDRAFT_1936"/>
<evidence type="ECO:0000259" key="3">
    <source>
        <dbReference type="PROSITE" id="PS51186"/>
    </source>
</evidence>
<dbReference type="GO" id="GO:0016747">
    <property type="term" value="F:acyltransferase activity, transferring groups other than amino-acyl groups"/>
    <property type="evidence" value="ECO:0007669"/>
    <property type="project" value="InterPro"/>
</dbReference>
<accession>I3CGR5</accession>
<dbReference type="GO" id="GO:0016853">
    <property type="term" value="F:isomerase activity"/>
    <property type="evidence" value="ECO:0007669"/>
    <property type="project" value="UniProtKB-KW"/>
</dbReference>
<dbReference type="Gene3D" id="3.30.429.10">
    <property type="entry name" value="Macrophage Migration Inhibitory Factor"/>
    <property type="match status" value="2"/>
</dbReference>
<organism evidence="4 5">
    <name type="scientific">Beggiatoa alba B18LD</name>
    <dbReference type="NCBI Taxonomy" id="395493"/>
    <lineage>
        <taxon>Bacteria</taxon>
        <taxon>Pseudomonadati</taxon>
        <taxon>Pseudomonadota</taxon>
        <taxon>Gammaproteobacteria</taxon>
        <taxon>Thiotrichales</taxon>
        <taxon>Thiotrichaceae</taxon>
        <taxon>Beggiatoa</taxon>
    </lineage>
</organism>
<dbReference type="PROSITE" id="PS51186">
    <property type="entry name" value="GNAT"/>
    <property type="match status" value="1"/>
</dbReference>
<evidence type="ECO:0000256" key="2">
    <source>
        <dbReference type="ARBA" id="ARBA00023235"/>
    </source>
</evidence>
<dbReference type="InterPro" id="IPR014347">
    <property type="entry name" value="Tautomerase/MIF_sf"/>
</dbReference>
<dbReference type="Gene3D" id="3.40.630.30">
    <property type="match status" value="1"/>
</dbReference>
<dbReference type="SUPFAM" id="SSF55729">
    <property type="entry name" value="Acyl-CoA N-acyltransferases (Nat)"/>
    <property type="match status" value="1"/>
</dbReference>
<evidence type="ECO:0000256" key="1">
    <source>
        <dbReference type="ARBA" id="ARBA00006723"/>
    </source>
</evidence>
<dbReference type="RefSeq" id="WP_002686062.1">
    <property type="nucleotide sequence ID" value="NZ_JH600070.1"/>
</dbReference>
<protein>
    <submittedName>
        <fullName evidence="4">Uncharacterized protein, 4-oxalocrotonate tautomerase</fullName>
    </submittedName>
</protein>
<dbReference type="eggNOG" id="COG1942">
    <property type="taxonomic scope" value="Bacteria"/>
</dbReference>
<dbReference type="SUPFAM" id="SSF55331">
    <property type="entry name" value="Tautomerase/MIF"/>
    <property type="match status" value="1"/>
</dbReference>
<dbReference type="AlphaFoldDB" id="I3CGR5"/>
<dbReference type="OrthoDB" id="8561934at2"/>
<dbReference type="InterPro" id="IPR000182">
    <property type="entry name" value="GNAT_dom"/>
</dbReference>
<dbReference type="PANTHER" id="PTHR35530:SF1">
    <property type="entry name" value="2-HYDROXYMUCONATE TAUTOMERASE"/>
    <property type="match status" value="1"/>
</dbReference>
<dbReference type="EMBL" id="JH600070">
    <property type="protein sequence ID" value="EIJ42808.1"/>
    <property type="molecule type" value="Genomic_DNA"/>
</dbReference>